<evidence type="ECO:0000256" key="1">
    <source>
        <dbReference type="ARBA" id="ARBA00002210"/>
    </source>
</evidence>
<evidence type="ECO:0000256" key="4">
    <source>
        <dbReference type="ARBA" id="ARBA00022552"/>
    </source>
</evidence>
<name>A0A2S2PSW8_SCHGA</name>
<dbReference type="AlphaFoldDB" id="A0A2S2PSW8"/>
<accession>A0A2S2PSW8</accession>
<reference evidence="6" key="1">
    <citation type="submission" date="2018-04" db="EMBL/GenBank/DDBJ databases">
        <title>Transcriptome of Schizaphis graminum biotype I.</title>
        <authorList>
            <person name="Scully E.D."/>
            <person name="Geib S.M."/>
            <person name="Palmer N.A."/>
            <person name="Koch K."/>
            <person name="Bradshaw J."/>
            <person name="Heng-Moss T."/>
            <person name="Sarath G."/>
        </authorList>
    </citation>
    <scope>NUCLEOTIDE SEQUENCE</scope>
</reference>
<feature type="region of interest" description="Disordered" evidence="5">
    <location>
        <begin position="134"/>
        <end position="163"/>
    </location>
</feature>
<organism evidence="6">
    <name type="scientific">Schizaphis graminum</name>
    <name type="common">Green bug aphid</name>
    <dbReference type="NCBI Taxonomy" id="13262"/>
    <lineage>
        <taxon>Eukaryota</taxon>
        <taxon>Metazoa</taxon>
        <taxon>Ecdysozoa</taxon>
        <taxon>Arthropoda</taxon>
        <taxon>Hexapoda</taxon>
        <taxon>Insecta</taxon>
        <taxon>Pterygota</taxon>
        <taxon>Neoptera</taxon>
        <taxon>Paraneoptera</taxon>
        <taxon>Hemiptera</taxon>
        <taxon>Sternorrhyncha</taxon>
        <taxon>Aphidomorpha</taxon>
        <taxon>Aphidoidea</taxon>
        <taxon>Aphididae</taxon>
        <taxon>Aphidini</taxon>
        <taxon>Schizaphis</taxon>
    </lineage>
</organism>
<dbReference type="Pfam" id="PF10273">
    <property type="entry name" value="WGG"/>
    <property type="match status" value="1"/>
</dbReference>
<evidence type="ECO:0000313" key="6">
    <source>
        <dbReference type="EMBL" id="MBY32581.1"/>
    </source>
</evidence>
<evidence type="ECO:0000256" key="5">
    <source>
        <dbReference type="SAM" id="MobiDB-lite"/>
    </source>
</evidence>
<dbReference type="EMBL" id="GGMR01019962">
    <property type="protein sequence ID" value="MBY32581.1"/>
    <property type="molecule type" value="Transcribed_RNA"/>
</dbReference>
<comment type="function">
    <text evidence="1">May be involved in 20S pre-rRNA processing.</text>
</comment>
<gene>
    <name evidence="6" type="primary">tsr2</name>
    <name evidence="6" type="ORF">g.44334</name>
</gene>
<keyword evidence="4" id="KW-0698">rRNA processing</keyword>
<dbReference type="InterPro" id="IPR019398">
    <property type="entry name" value="Pre-rRNA_process_TSR2"/>
</dbReference>
<proteinExistence type="inferred from homology"/>
<evidence type="ECO:0000256" key="2">
    <source>
        <dbReference type="ARBA" id="ARBA00006524"/>
    </source>
</evidence>
<dbReference type="GO" id="GO:0006364">
    <property type="term" value="P:rRNA processing"/>
    <property type="evidence" value="ECO:0007669"/>
    <property type="project" value="UniProtKB-KW"/>
</dbReference>
<evidence type="ECO:0000256" key="3">
    <source>
        <dbReference type="ARBA" id="ARBA00017551"/>
    </source>
</evidence>
<protein>
    <recommendedName>
        <fullName evidence="3">Pre-rRNA-processing protein TSR2 homolog</fullName>
    </recommendedName>
</protein>
<sequence>MSIFILNHDTDFEHIIGVLFNNWTALKLAVEHGMGGSSAIMQSKIRDLIKHVHDSLLKSGVNMCWTMISDIIEDTMDFGFDVVLEDASAEELSKHICELYCIWNQSLEGRQKVIDELKSLPIVIPIQINPVKPIREKQKSDDSSSSSEESEPCEDGWTVVKHK</sequence>
<dbReference type="PANTHER" id="PTHR21250">
    <property type="entry name" value="PRE-RRNA-PROCESSING PROTEIN TSR2 HOMOLOG"/>
    <property type="match status" value="1"/>
</dbReference>
<comment type="similarity">
    <text evidence="2">Belongs to the TSR2 family.</text>
</comment>